<reference evidence="2 3" key="1">
    <citation type="submission" date="2024-01" db="EMBL/GenBank/DDBJ databases">
        <title>A draft genome for the cacao thread blight pathogen Marasmiellus scandens.</title>
        <authorList>
            <person name="Baruah I.K."/>
            <person name="Leung J."/>
            <person name="Bukari Y."/>
            <person name="Amoako-Attah I."/>
            <person name="Meinhardt L.W."/>
            <person name="Bailey B.A."/>
            <person name="Cohen S.P."/>
        </authorList>
    </citation>
    <scope>NUCLEOTIDE SEQUENCE [LARGE SCALE GENOMIC DNA]</scope>
    <source>
        <strain evidence="2 3">GH-19</strain>
    </source>
</reference>
<feature type="compositionally biased region" description="Low complexity" evidence="1">
    <location>
        <begin position="59"/>
        <end position="74"/>
    </location>
</feature>
<keyword evidence="3" id="KW-1185">Reference proteome</keyword>
<evidence type="ECO:0000313" key="2">
    <source>
        <dbReference type="EMBL" id="KAK7461674.1"/>
    </source>
</evidence>
<organism evidence="2 3">
    <name type="scientific">Marasmiellus scandens</name>
    <dbReference type="NCBI Taxonomy" id="2682957"/>
    <lineage>
        <taxon>Eukaryota</taxon>
        <taxon>Fungi</taxon>
        <taxon>Dikarya</taxon>
        <taxon>Basidiomycota</taxon>
        <taxon>Agaricomycotina</taxon>
        <taxon>Agaricomycetes</taxon>
        <taxon>Agaricomycetidae</taxon>
        <taxon>Agaricales</taxon>
        <taxon>Marasmiineae</taxon>
        <taxon>Omphalotaceae</taxon>
        <taxon>Marasmiellus</taxon>
    </lineage>
</organism>
<gene>
    <name evidence="2" type="ORF">VKT23_008102</name>
</gene>
<feature type="region of interest" description="Disordered" evidence="1">
    <location>
        <begin position="182"/>
        <end position="218"/>
    </location>
</feature>
<protein>
    <submittedName>
        <fullName evidence="2">Uncharacterized protein</fullName>
    </submittedName>
</protein>
<name>A0ABR1JNE7_9AGAR</name>
<comment type="caution">
    <text evidence="2">The sequence shown here is derived from an EMBL/GenBank/DDBJ whole genome shotgun (WGS) entry which is preliminary data.</text>
</comment>
<dbReference type="Proteomes" id="UP001498398">
    <property type="component" value="Unassembled WGS sequence"/>
</dbReference>
<dbReference type="EMBL" id="JBANRG010000012">
    <property type="protein sequence ID" value="KAK7461674.1"/>
    <property type="molecule type" value="Genomic_DNA"/>
</dbReference>
<evidence type="ECO:0000256" key="1">
    <source>
        <dbReference type="SAM" id="MobiDB-lite"/>
    </source>
</evidence>
<feature type="region of interest" description="Disordered" evidence="1">
    <location>
        <begin position="47"/>
        <end position="88"/>
    </location>
</feature>
<sequence>MPTQKTFYSDFFFSGFRASHPQPPPDHVRSSSLDMEQSFAAKLRRMSGQFSPGHSKQRSVSTIGFPVSSSSFSSPPLPEHTRRRKRNSLLEFPSKLIEKIRDSSDSEPRSFEKLASTRRRLRESRASPSPESSWAAEVWIAPGGPYTHSSVHICSEESNSPTDPFNSSRDSKSVFIDFSDSPASSIRSHRSGNGKRESFLSFSSSSGRREPTPTSNPARSIRTISVHSIPSPRPPSKHLHRLSTGKYDLGLGFAMLDEDDILPAPTPIAEDRNELLDPAFIDWRQFHIQLLDAD</sequence>
<feature type="compositionally biased region" description="Basic and acidic residues" evidence="1">
    <location>
        <begin position="101"/>
        <end position="112"/>
    </location>
</feature>
<accession>A0ABR1JNE7</accession>
<proteinExistence type="predicted"/>
<feature type="region of interest" description="Disordered" evidence="1">
    <location>
        <begin position="101"/>
        <end position="134"/>
    </location>
</feature>
<evidence type="ECO:0000313" key="3">
    <source>
        <dbReference type="Proteomes" id="UP001498398"/>
    </source>
</evidence>